<evidence type="ECO:0000256" key="8">
    <source>
        <dbReference type="ARBA" id="ARBA00023224"/>
    </source>
</evidence>
<evidence type="ECO:0000256" key="3">
    <source>
        <dbReference type="ARBA" id="ARBA00022481"/>
    </source>
</evidence>
<evidence type="ECO:0000259" key="13">
    <source>
        <dbReference type="PROSITE" id="PS50111"/>
    </source>
</evidence>
<dbReference type="Pfam" id="PF17202">
    <property type="entry name" value="sCache_3_3"/>
    <property type="match status" value="1"/>
</dbReference>
<dbReference type="CDD" id="cd06225">
    <property type="entry name" value="HAMP"/>
    <property type="match status" value="1"/>
</dbReference>
<proteinExistence type="inferred from homology"/>
<dbReference type="Pfam" id="PF00672">
    <property type="entry name" value="HAMP"/>
    <property type="match status" value="1"/>
</dbReference>
<dbReference type="Proteomes" id="UP000234951">
    <property type="component" value="Unassembled WGS sequence"/>
</dbReference>
<keyword evidence="7 12" id="KW-0472">Membrane</keyword>
<protein>
    <submittedName>
        <fullName evidence="15">Methyl-accepting chemotaxis protein</fullName>
    </submittedName>
</protein>
<dbReference type="PRINTS" id="PR00260">
    <property type="entry name" value="CHEMTRNSDUCR"/>
</dbReference>
<keyword evidence="6 12" id="KW-1133">Transmembrane helix</keyword>
<dbReference type="EMBL" id="PGVD01000060">
    <property type="protein sequence ID" value="PLR91951.1"/>
    <property type="molecule type" value="Genomic_DNA"/>
</dbReference>
<evidence type="ECO:0000313" key="18">
    <source>
        <dbReference type="Proteomes" id="UP000235114"/>
    </source>
</evidence>
<reference evidence="16 18" key="2">
    <citation type="submission" date="2017-12" db="EMBL/GenBank/DDBJ databases">
        <title>Comparative Functional Genomics of Dry Heat Resistant strains isolated from the Viking Spacecraft.</title>
        <authorList>
            <person name="Seuylemezian A."/>
            <person name="Cooper K."/>
            <person name="Vaishampayan P."/>
        </authorList>
    </citation>
    <scope>NUCLEOTIDE SEQUENCE [LARGE SCALE GENOMIC DNA]</scope>
    <source>
        <strain evidence="16 18">ATCC 29669</strain>
    </source>
</reference>
<dbReference type="CDD" id="cd11386">
    <property type="entry name" value="MCP_signal"/>
    <property type="match status" value="1"/>
</dbReference>
<comment type="function">
    <text evidence="10">Chemotactic-signal transducers respond to changes in the concentration of attractants and repellents in the environment, transduce a signal from the outside to the inside of the cell, and facilitate sensory adaptation through the variation of the level of methylation.</text>
</comment>
<dbReference type="Proteomes" id="UP000235114">
    <property type="component" value="Unassembled WGS sequence"/>
</dbReference>
<evidence type="ECO:0000256" key="9">
    <source>
        <dbReference type="ARBA" id="ARBA00029447"/>
    </source>
</evidence>
<dbReference type="AlphaFoldDB" id="A0A2N5GI77"/>
<dbReference type="GO" id="GO:0006935">
    <property type="term" value="P:chemotaxis"/>
    <property type="evidence" value="ECO:0007669"/>
    <property type="project" value="UniProtKB-KW"/>
</dbReference>
<keyword evidence="8 11" id="KW-0807">Transducer</keyword>
<evidence type="ECO:0000256" key="2">
    <source>
        <dbReference type="ARBA" id="ARBA00022475"/>
    </source>
</evidence>
<feature type="domain" description="Methyl-accepting transducer" evidence="13">
    <location>
        <begin position="277"/>
        <end position="513"/>
    </location>
</feature>
<evidence type="ECO:0000256" key="12">
    <source>
        <dbReference type="SAM" id="Phobius"/>
    </source>
</evidence>
<dbReference type="OrthoDB" id="9814363at2"/>
<evidence type="ECO:0000256" key="11">
    <source>
        <dbReference type="PROSITE-ProRule" id="PRU00284"/>
    </source>
</evidence>
<dbReference type="InterPro" id="IPR033463">
    <property type="entry name" value="sCache_3"/>
</dbReference>
<dbReference type="InterPro" id="IPR029151">
    <property type="entry name" value="Sensor-like_sf"/>
</dbReference>
<evidence type="ECO:0000256" key="4">
    <source>
        <dbReference type="ARBA" id="ARBA00022500"/>
    </source>
</evidence>
<dbReference type="Pfam" id="PF00015">
    <property type="entry name" value="MCPsignal"/>
    <property type="match status" value="1"/>
</dbReference>
<keyword evidence="5 12" id="KW-0812">Transmembrane</keyword>
<dbReference type="GO" id="GO:0007165">
    <property type="term" value="P:signal transduction"/>
    <property type="evidence" value="ECO:0007669"/>
    <property type="project" value="UniProtKB-KW"/>
</dbReference>
<feature type="transmembrane region" description="Helical" evidence="12">
    <location>
        <begin position="182"/>
        <end position="204"/>
    </location>
</feature>
<keyword evidence="2" id="KW-1003">Cell membrane</keyword>
<evidence type="ECO:0000256" key="1">
    <source>
        <dbReference type="ARBA" id="ARBA00004651"/>
    </source>
</evidence>
<evidence type="ECO:0000313" key="15">
    <source>
        <dbReference type="EMBL" id="PLR80631.1"/>
    </source>
</evidence>
<dbReference type="Gene3D" id="6.10.340.10">
    <property type="match status" value="1"/>
</dbReference>
<dbReference type="PROSITE" id="PS50885">
    <property type="entry name" value="HAMP"/>
    <property type="match status" value="1"/>
</dbReference>
<dbReference type="InterPro" id="IPR004089">
    <property type="entry name" value="MCPsignal_dom"/>
</dbReference>
<reference evidence="15 17" key="1">
    <citation type="submission" date="2017-11" db="EMBL/GenBank/DDBJ databases">
        <title>Comparitive Functional Genomics of Dry Heat Resistant strains isolated from the Viking Spacecraft.</title>
        <authorList>
            <person name="Seuylemezian A."/>
            <person name="Cooper K."/>
            <person name="Vaishampayan P."/>
        </authorList>
    </citation>
    <scope>NUCLEOTIDE SEQUENCE [LARGE SCALE GENOMIC DNA]</scope>
    <source>
        <strain evidence="15 17">M4.6</strain>
    </source>
</reference>
<organism evidence="15 17">
    <name type="scientific">Bacillus canaveralius</name>
    <dbReference type="NCBI Taxonomy" id="1403243"/>
    <lineage>
        <taxon>Bacteria</taxon>
        <taxon>Bacillati</taxon>
        <taxon>Bacillota</taxon>
        <taxon>Bacilli</taxon>
        <taxon>Bacillales</taxon>
        <taxon>Bacillaceae</taxon>
        <taxon>Bacillus</taxon>
    </lineage>
</organism>
<evidence type="ECO:0000259" key="14">
    <source>
        <dbReference type="PROSITE" id="PS50885"/>
    </source>
</evidence>
<dbReference type="SMART" id="SM00283">
    <property type="entry name" value="MA"/>
    <property type="match status" value="1"/>
</dbReference>
<dbReference type="PANTHER" id="PTHR32089:SF114">
    <property type="entry name" value="METHYL-ACCEPTING CHEMOTAXIS PROTEIN MCPB"/>
    <property type="match status" value="1"/>
</dbReference>
<comment type="subcellular location">
    <subcellularLocation>
        <location evidence="1">Cell membrane</location>
        <topology evidence="1">Multi-pass membrane protein</topology>
    </subcellularLocation>
</comment>
<dbReference type="PROSITE" id="PS50111">
    <property type="entry name" value="CHEMOTAXIS_TRANSDUC_2"/>
    <property type="match status" value="1"/>
</dbReference>
<dbReference type="PANTHER" id="PTHR32089">
    <property type="entry name" value="METHYL-ACCEPTING CHEMOTAXIS PROTEIN MCPB"/>
    <property type="match status" value="1"/>
</dbReference>
<keyword evidence="18" id="KW-1185">Reference proteome</keyword>
<accession>A0A2N5GI77</accession>
<dbReference type="InterPro" id="IPR003660">
    <property type="entry name" value="HAMP_dom"/>
</dbReference>
<evidence type="ECO:0000256" key="10">
    <source>
        <dbReference type="ARBA" id="ARBA00058128"/>
    </source>
</evidence>
<feature type="domain" description="HAMP" evidence="14">
    <location>
        <begin position="206"/>
        <end position="258"/>
    </location>
</feature>
<dbReference type="SMART" id="SM00304">
    <property type="entry name" value="HAMP"/>
    <property type="match status" value="1"/>
</dbReference>
<dbReference type="GO" id="GO:0005886">
    <property type="term" value="C:plasma membrane"/>
    <property type="evidence" value="ECO:0007669"/>
    <property type="project" value="UniProtKB-SubCell"/>
</dbReference>
<dbReference type="EMBL" id="PGVA01000047">
    <property type="protein sequence ID" value="PLR80631.1"/>
    <property type="molecule type" value="Genomic_DNA"/>
</dbReference>
<dbReference type="InterPro" id="IPR004090">
    <property type="entry name" value="Chemotax_Me-accpt_rcpt"/>
</dbReference>
<dbReference type="FunFam" id="1.10.287.950:FF:000003">
    <property type="entry name" value="Methyl-accepting chemotaxis protein"/>
    <property type="match status" value="1"/>
</dbReference>
<evidence type="ECO:0000256" key="6">
    <source>
        <dbReference type="ARBA" id="ARBA00022989"/>
    </source>
</evidence>
<keyword evidence="3" id="KW-0488">Methylation</keyword>
<evidence type="ECO:0000256" key="5">
    <source>
        <dbReference type="ARBA" id="ARBA00022692"/>
    </source>
</evidence>
<evidence type="ECO:0000313" key="16">
    <source>
        <dbReference type="EMBL" id="PLR91951.1"/>
    </source>
</evidence>
<name>A0A2N5GI77_9BACI</name>
<dbReference type="SUPFAM" id="SSF103190">
    <property type="entry name" value="Sensory domain-like"/>
    <property type="match status" value="1"/>
</dbReference>
<dbReference type="SUPFAM" id="SSF58104">
    <property type="entry name" value="Methyl-accepting chemotaxis protein (MCP) signaling domain"/>
    <property type="match status" value="1"/>
</dbReference>
<sequence>MKMNLKLGTKINLIVLSIVVLFSAVIGTVVSREVTEGIKKVAVEKAKGDLNLASSYIDEKYPGDWTIKNGKLQKGKVVLNDNFEIVDEIGEYTGDTVTIFQGDTRISTNVMNEGKRAVGTAVSSEVANTVIKDGKNFYGEAEVAGNFYQTAYMPIKDGSGEAVGIFYVGASQSVIDETLRSFYIIFAIALAIILPLAFFIVVLFTKRLRNRLDKITIAMEQAGSGDFTSNVDDDAGDEISKLTASYNQMKDNLRHMINQVLQTSEQVAASSEELTAGAEETGRATKEITAAIQQVSSGAEDTTASLEETSKSLEEVTGAIQLIAEASSSIAEAGLKASEQAKQGGEYVGDTVEQIHAIDRSVNQSGEVIQLLDKRSQEIGEITKTISDIANQTNLLALNAAIEAARAGEHGKGFAVVADEVRKLAEQSQKSSAQISEMIKEIQTDMTRSNESITQVKSEVKEGLGIVQKTENAFKEIIGSMEDMGGQIDEMAASAEQMSAGAQEVSATVTSVTSVSRDSSLHAQTVAAATEQQLAAMEEISSSASSMSDMAVNLQELISRFKV</sequence>
<keyword evidence="4" id="KW-0145">Chemotaxis</keyword>
<dbReference type="Gene3D" id="1.10.287.950">
    <property type="entry name" value="Methyl-accepting chemotaxis protein"/>
    <property type="match status" value="1"/>
</dbReference>
<evidence type="ECO:0000256" key="7">
    <source>
        <dbReference type="ARBA" id="ARBA00023136"/>
    </source>
</evidence>
<comment type="similarity">
    <text evidence="9">Belongs to the methyl-accepting chemotaxis (MCP) protein family.</text>
</comment>
<gene>
    <name evidence="15" type="ORF">CU635_17660</name>
    <name evidence="16" type="ORF">CVD25_18940</name>
</gene>
<comment type="caution">
    <text evidence="15">The sequence shown here is derived from an EMBL/GenBank/DDBJ whole genome shotgun (WGS) entry which is preliminary data.</text>
</comment>
<dbReference type="GO" id="GO:0004888">
    <property type="term" value="F:transmembrane signaling receptor activity"/>
    <property type="evidence" value="ECO:0007669"/>
    <property type="project" value="InterPro"/>
</dbReference>
<evidence type="ECO:0000313" key="17">
    <source>
        <dbReference type="Proteomes" id="UP000234951"/>
    </source>
</evidence>